<proteinExistence type="predicted"/>
<dbReference type="EMBL" id="KE356560">
    <property type="protein sequence ID" value="ERG91530.1"/>
    <property type="molecule type" value="Genomic_DNA"/>
</dbReference>
<organism evidence="1 2">
    <name type="scientific">Haloquadratum walsbyi J07HQW1</name>
    <dbReference type="NCBI Taxonomy" id="1238424"/>
    <lineage>
        <taxon>Archaea</taxon>
        <taxon>Methanobacteriati</taxon>
        <taxon>Methanobacteriota</taxon>
        <taxon>Stenosarchaea group</taxon>
        <taxon>Halobacteria</taxon>
        <taxon>Halobacteriales</taxon>
        <taxon>Haloferacaceae</taxon>
        <taxon>Haloquadratum</taxon>
    </lineage>
</organism>
<gene>
    <name evidence="1" type="ORF">J07HQW1_01564</name>
</gene>
<evidence type="ECO:0000313" key="1">
    <source>
        <dbReference type="EMBL" id="ERG91530.1"/>
    </source>
</evidence>
<dbReference type="HOGENOM" id="CLU_2115430_0_0_2"/>
<protein>
    <submittedName>
        <fullName evidence="1">Uncharacterized protein</fullName>
    </submittedName>
</protein>
<evidence type="ECO:0000313" key="2">
    <source>
        <dbReference type="Proteomes" id="UP000030649"/>
    </source>
</evidence>
<dbReference type="AlphaFoldDB" id="U1N4L7"/>
<accession>U1N4L7</accession>
<name>U1N4L7_9EURY</name>
<sequence>MWLLSLSALEFRGVFYHPLGKLLVSRVHHPHAGFSETVLRVGADPENPVAGGLDRLVALTADNLSVTNRLAVFEHLPGTHPQVLDLRAGILGLDDERRHHLDEVDVRALKSEPD</sequence>
<dbReference type="Proteomes" id="UP000030649">
    <property type="component" value="Unassembled WGS sequence"/>
</dbReference>
<reference evidence="1 2" key="1">
    <citation type="journal article" date="2013" name="PLoS ONE">
        <title>Assembly-driven community genomics of a hypersaline microbial ecosystem.</title>
        <authorList>
            <person name="Podell S."/>
            <person name="Ugalde J.A."/>
            <person name="Narasingarao P."/>
            <person name="Banfield J.F."/>
            <person name="Heidelberg K.B."/>
            <person name="Allen E.E."/>
        </authorList>
    </citation>
    <scope>NUCLEOTIDE SEQUENCE [LARGE SCALE GENOMIC DNA]</scope>
    <source>
        <strain evidence="2">J07HQW1</strain>
    </source>
</reference>